<evidence type="ECO:0000256" key="3">
    <source>
        <dbReference type="ARBA" id="ARBA00022723"/>
    </source>
</evidence>
<evidence type="ECO:0000256" key="4">
    <source>
        <dbReference type="ARBA" id="ARBA00022801"/>
    </source>
</evidence>
<dbReference type="Proteomes" id="UP000423396">
    <property type="component" value="Chromosome"/>
</dbReference>
<keyword evidence="5" id="KW-0862">Zinc</keyword>
<dbReference type="EMBL" id="CP045483">
    <property type="protein sequence ID" value="QGR18949.1"/>
    <property type="molecule type" value="Genomic_DNA"/>
</dbReference>
<dbReference type="RefSeq" id="WP_156005178.1">
    <property type="nucleotide sequence ID" value="NZ_CP045483.1"/>
</dbReference>
<proteinExistence type="predicted"/>
<comment type="cofactor">
    <cofactor evidence="1">
        <name>Zn(2+)</name>
        <dbReference type="ChEBI" id="CHEBI:29105"/>
    </cofactor>
</comment>
<protein>
    <submittedName>
        <fullName evidence="7">Archemetzincin</fullName>
    </submittedName>
</protein>
<evidence type="ECO:0000256" key="1">
    <source>
        <dbReference type="ARBA" id="ARBA00001947"/>
    </source>
</evidence>
<dbReference type="SUPFAM" id="SSF55486">
    <property type="entry name" value="Metalloproteases ('zincins'), catalytic domain"/>
    <property type="match status" value="1"/>
</dbReference>
<dbReference type="PANTHER" id="PTHR15910:SF1">
    <property type="entry name" value="ARCHAEMETZINCIN-2"/>
    <property type="match status" value="1"/>
</dbReference>
<evidence type="ECO:0000313" key="8">
    <source>
        <dbReference type="Proteomes" id="UP000423396"/>
    </source>
</evidence>
<dbReference type="PANTHER" id="PTHR15910">
    <property type="entry name" value="ARCHAEMETZINCIN"/>
    <property type="match status" value="1"/>
</dbReference>
<keyword evidence="6" id="KW-0482">Metalloprotease</keyword>
<evidence type="ECO:0000313" key="7">
    <source>
        <dbReference type="EMBL" id="QGR18949.1"/>
    </source>
</evidence>
<gene>
    <name evidence="7" type="ORF">D1868_02380</name>
</gene>
<dbReference type="InterPro" id="IPR024079">
    <property type="entry name" value="MetalloPept_cat_dom_sf"/>
</dbReference>
<dbReference type="CDD" id="cd11375">
    <property type="entry name" value="Peptidase_M54"/>
    <property type="match status" value="1"/>
</dbReference>
<dbReference type="AlphaFoldDB" id="A0A650CM99"/>
<name>A0A650CM99_9CREN</name>
<dbReference type="InterPro" id="IPR012091">
    <property type="entry name" value="Pept_M54_archaemetzncn_arc/bac"/>
</dbReference>
<dbReference type="GO" id="GO:0008237">
    <property type="term" value="F:metallopeptidase activity"/>
    <property type="evidence" value="ECO:0007669"/>
    <property type="project" value="UniProtKB-KW"/>
</dbReference>
<dbReference type="Gene3D" id="3.40.390.10">
    <property type="entry name" value="Collagenase (Catalytic Domain)"/>
    <property type="match status" value="1"/>
</dbReference>
<keyword evidence="4" id="KW-0378">Hydrolase</keyword>
<evidence type="ECO:0000256" key="5">
    <source>
        <dbReference type="ARBA" id="ARBA00022833"/>
    </source>
</evidence>
<sequence>MILVLINFLLSLDHLGEEVIMYRVLLVKLTTFDHLILKEVICHLRKLGFEVHYLNEVVHLNMLMFNWDRLQYDAEKIVNYLSERFSDFPYDSIIAIGHLNVYINNEKYVIGLHKEKIGIVFSYKYEDEKGSIDKFVSRVKKEIVHEIGHTLGLNDCSTPGCVMNEVNSVEDIDKKDYVFCPKCTALLLNINNKG</sequence>
<dbReference type="PIRSF" id="PIRSF005785">
    <property type="entry name" value="Zn-prot_arch"/>
    <property type="match status" value="1"/>
</dbReference>
<dbReference type="GeneID" id="42797883"/>
<dbReference type="GO" id="GO:0008270">
    <property type="term" value="F:zinc ion binding"/>
    <property type="evidence" value="ECO:0007669"/>
    <property type="project" value="InterPro"/>
</dbReference>
<evidence type="ECO:0000256" key="2">
    <source>
        <dbReference type="ARBA" id="ARBA00022670"/>
    </source>
</evidence>
<organism evidence="7 8">
    <name type="scientific">Stygiolobus azoricus</name>
    <dbReference type="NCBI Taxonomy" id="41675"/>
    <lineage>
        <taxon>Archaea</taxon>
        <taxon>Thermoproteota</taxon>
        <taxon>Thermoprotei</taxon>
        <taxon>Sulfolobales</taxon>
        <taxon>Sulfolobaceae</taxon>
        <taxon>Stygiolobus</taxon>
    </lineage>
</organism>
<keyword evidence="8" id="KW-1185">Reference proteome</keyword>
<dbReference type="GO" id="GO:0006508">
    <property type="term" value="P:proteolysis"/>
    <property type="evidence" value="ECO:0007669"/>
    <property type="project" value="UniProtKB-KW"/>
</dbReference>
<keyword evidence="3" id="KW-0479">Metal-binding</keyword>
<accession>A0A650CM99</accession>
<dbReference type="InterPro" id="IPR012962">
    <property type="entry name" value="Pept_M54_archaemetzincn"/>
</dbReference>
<dbReference type="KEGG" id="sazo:D1868_02380"/>
<evidence type="ECO:0000256" key="6">
    <source>
        <dbReference type="ARBA" id="ARBA00023049"/>
    </source>
</evidence>
<dbReference type="Pfam" id="PF07998">
    <property type="entry name" value="Peptidase_M54"/>
    <property type="match status" value="1"/>
</dbReference>
<dbReference type="OrthoDB" id="50281at2157"/>
<reference evidence="7 8" key="1">
    <citation type="submission" date="2019-10" db="EMBL/GenBank/DDBJ databases">
        <title>Genome Sequences from Six Type Strain Members of the Archaeal Family Sulfolobaceae: Acidianus ambivalens, Acidianus infernus, Metallosphaera prunae, Stygiolobus azoricus, Sulfolobus metallicus, and Sulfurisphaera ohwakuensis.</title>
        <authorList>
            <person name="Counts J.A."/>
            <person name="Kelly R.M."/>
        </authorList>
    </citation>
    <scope>NUCLEOTIDE SEQUENCE [LARGE SCALE GENOMIC DNA]</scope>
    <source>
        <strain evidence="7 8">FC6</strain>
    </source>
</reference>
<keyword evidence="2" id="KW-0645">Protease</keyword>